<keyword evidence="1" id="KW-0812">Transmembrane</keyword>
<organism evidence="2 3">
    <name type="scientific">Lysinibacillus louembei</name>
    <dbReference type="NCBI Taxonomy" id="1470088"/>
    <lineage>
        <taxon>Bacteria</taxon>
        <taxon>Bacillati</taxon>
        <taxon>Bacillota</taxon>
        <taxon>Bacilli</taxon>
        <taxon>Bacillales</taxon>
        <taxon>Bacillaceae</taxon>
        <taxon>Lysinibacillus</taxon>
    </lineage>
</organism>
<name>A0ABZ0RXL0_9BACI</name>
<evidence type="ECO:0000256" key="1">
    <source>
        <dbReference type="SAM" id="Phobius"/>
    </source>
</evidence>
<keyword evidence="1" id="KW-1133">Transmembrane helix</keyword>
<evidence type="ECO:0000313" key="3">
    <source>
        <dbReference type="Proteomes" id="UP001322664"/>
    </source>
</evidence>
<gene>
    <name evidence="2" type="ORF">R6U77_17575</name>
</gene>
<evidence type="ECO:0000313" key="2">
    <source>
        <dbReference type="EMBL" id="WPK11678.1"/>
    </source>
</evidence>
<protein>
    <submittedName>
        <fullName evidence="2">Uncharacterized protein</fullName>
    </submittedName>
</protein>
<dbReference type="EMBL" id="CP137624">
    <property type="protein sequence ID" value="WPK11678.1"/>
    <property type="molecule type" value="Genomic_DNA"/>
</dbReference>
<keyword evidence="3" id="KW-1185">Reference proteome</keyword>
<feature type="transmembrane region" description="Helical" evidence="1">
    <location>
        <begin position="48"/>
        <end position="69"/>
    </location>
</feature>
<dbReference type="Proteomes" id="UP001322664">
    <property type="component" value="Chromosome"/>
</dbReference>
<keyword evidence="1" id="KW-0472">Membrane</keyword>
<reference evidence="2 3" key="1">
    <citation type="submission" date="2023-09" db="EMBL/GenBank/DDBJ databases">
        <authorList>
            <person name="Page C.A."/>
            <person name="Perez-Diaz I.M."/>
        </authorList>
    </citation>
    <scope>NUCLEOTIDE SEQUENCE [LARGE SCALE GENOMIC DNA]</scope>
    <source>
        <strain evidence="2 3">Ll15</strain>
    </source>
</reference>
<feature type="transmembrane region" description="Helical" evidence="1">
    <location>
        <begin position="12"/>
        <end position="36"/>
    </location>
</feature>
<accession>A0ABZ0RXL0</accession>
<proteinExistence type="predicted"/>
<dbReference type="RefSeq" id="WP_293920994.1">
    <property type="nucleotide sequence ID" value="NZ_CP137624.1"/>
</dbReference>
<sequence length="79" mass="9144">MLLLWSASGVIFIFAFVFAVVRFSWMYMLISAIASIPVTAYFFGAENAWQYVGYTPLVFFTLTVVLWFLQKRKMKLIAT</sequence>